<feature type="region of interest" description="Disordered" evidence="8">
    <location>
        <begin position="782"/>
        <end position="971"/>
    </location>
</feature>
<feature type="compositionally biased region" description="Low complexity" evidence="8">
    <location>
        <begin position="513"/>
        <end position="529"/>
    </location>
</feature>
<keyword evidence="3" id="KW-0597">Phosphoprotein</keyword>
<dbReference type="InterPro" id="IPR015797">
    <property type="entry name" value="NUDIX_hydrolase-like_dom_sf"/>
</dbReference>
<protein>
    <recommendedName>
        <fullName evidence="9">Nudix hydrolase domain-containing protein</fullName>
    </recommendedName>
</protein>
<dbReference type="Pfam" id="PF02880">
    <property type="entry name" value="PGM_PMM_III"/>
    <property type="match status" value="1"/>
</dbReference>
<feature type="compositionally biased region" description="Basic residues" evidence="8">
    <location>
        <begin position="563"/>
        <end position="574"/>
    </location>
</feature>
<dbReference type="EMBL" id="BSUZ01000001">
    <property type="protein sequence ID" value="GMA88678.1"/>
    <property type="molecule type" value="Genomic_DNA"/>
</dbReference>
<evidence type="ECO:0000256" key="2">
    <source>
        <dbReference type="ARBA" id="ARBA00010231"/>
    </source>
</evidence>
<feature type="domain" description="Nudix hydrolase" evidence="9">
    <location>
        <begin position="705"/>
        <end position="825"/>
    </location>
</feature>
<dbReference type="PANTHER" id="PTHR45745:SF1">
    <property type="entry name" value="PHOSPHOGLUCOMUTASE 2B-RELATED"/>
    <property type="match status" value="1"/>
</dbReference>
<evidence type="ECO:0000256" key="7">
    <source>
        <dbReference type="ARBA" id="ARBA00023235"/>
    </source>
</evidence>
<feature type="compositionally biased region" description="Pro residues" evidence="8">
    <location>
        <begin position="813"/>
        <end position="822"/>
    </location>
</feature>
<feature type="compositionally biased region" description="Pro residues" evidence="8">
    <location>
        <begin position="502"/>
        <end position="512"/>
    </location>
</feature>
<keyword evidence="6" id="KW-0460">Magnesium</keyword>
<keyword evidence="5" id="KW-0378">Hydrolase</keyword>
<comment type="cofactor">
    <cofactor evidence="1">
        <name>Mg(2+)</name>
        <dbReference type="ChEBI" id="CHEBI:18420"/>
    </cofactor>
</comment>
<keyword evidence="4" id="KW-0479">Metal-binding</keyword>
<accession>A0ABQ6JKD5</accession>
<dbReference type="InterPro" id="IPR016055">
    <property type="entry name" value="A-D-PHexomutase_a/b/a-I/II/III"/>
</dbReference>
<feature type="compositionally biased region" description="Low complexity" evidence="8">
    <location>
        <begin position="628"/>
        <end position="642"/>
    </location>
</feature>
<feature type="compositionally biased region" description="Low complexity" evidence="8">
    <location>
        <begin position="651"/>
        <end position="663"/>
    </location>
</feature>
<feature type="compositionally biased region" description="Low complexity" evidence="8">
    <location>
        <begin position="492"/>
        <end position="501"/>
    </location>
</feature>
<dbReference type="Pfam" id="PF00293">
    <property type="entry name" value="NUDIX"/>
    <property type="match status" value="1"/>
</dbReference>
<feature type="compositionally biased region" description="Basic residues" evidence="8">
    <location>
        <begin position="930"/>
        <end position="940"/>
    </location>
</feature>
<comment type="similarity">
    <text evidence="2">Belongs to the phosphohexose mutase family.</text>
</comment>
<dbReference type="InterPro" id="IPR016066">
    <property type="entry name" value="A-D-PHexomutase_CS"/>
</dbReference>
<dbReference type="Pfam" id="PF02879">
    <property type="entry name" value="PGM_PMM_II"/>
    <property type="match status" value="1"/>
</dbReference>
<evidence type="ECO:0000256" key="5">
    <source>
        <dbReference type="ARBA" id="ARBA00022801"/>
    </source>
</evidence>
<evidence type="ECO:0000256" key="3">
    <source>
        <dbReference type="ARBA" id="ARBA00022553"/>
    </source>
</evidence>
<evidence type="ECO:0000256" key="4">
    <source>
        <dbReference type="ARBA" id="ARBA00022723"/>
    </source>
</evidence>
<dbReference type="PROSITE" id="PS00893">
    <property type="entry name" value="NUDIX_BOX"/>
    <property type="match status" value="1"/>
</dbReference>
<reference evidence="11" key="1">
    <citation type="journal article" date="2019" name="Int. J. Syst. Evol. Microbiol.">
        <title>The Global Catalogue of Microorganisms (GCM) 10K type strain sequencing project: providing services to taxonomists for standard genome sequencing and annotation.</title>
        <authorList>
            <consortium name="The Broad Institute Genomics Platform"/>
            <consortium name="The Broad Institute Genome Sequencing Center for Infectious Disease"/>
            <person name="Wu L."/>
            <person name="Ma J."/>
        </authorList>
    </citation>
    <scope>NUCLEOTIDE SEQUENCE [LARGE SCALE GENOMIC DNA]</scope>
    <source>
        <strain evidence="11">NBRC 108730</strain>
    </source>
</reference>
<dbReference type="PROSITE" id="PS51462">
    <property type="entry name" value="NUDIX"/>
    <property type="match status" value="1"/>
</dbReference>
<feature type="compositionally biased region" description="Basic residues" evidence="8">
    <location>
        <begin position="787"/>
        <end position="809"/>
    </location>
</feature>
<feature type="compositionally biased region" description="Low complexity" evidence="8">
    <location>
        <begin position="593"/>
        <end position="605"/>
    </location>
</feature>
<evidence type="ECO:0000313" key="10">
    <source>
        <dbReference type="EMBL" id="GMA88678.1"/>
    </source>
</evidence>
<dbReference type="InterPro" id="IPR020084">
    <property type="entry name" value="NUDIX_hydrolase_CS"/>
</dbReference>
<dbReference type="PANTHER" id="PTHR45745">
    <property type="entry name" value="PHOSPHOMANNOMUTASE 45A"/>
    <property type="match status" value="1"/>
</dbReference>
<dbReference type="InterPro" id="IPR005845">
    <property type="entry name" value="A-D-PHexomutase_a/b/a-II"/>
</dbReference>
<feature type="compositionally biased region" description="Low complexity" evidence="8">
    <location>
        <begin position="941"/>
        <end position="971"/>
    </location>
</feature>
<dbReference type="SUPFAM" id="SSF53738">
    <property type="entry name" value="Phosphoglucomutase, first 3 domains"/>
    <property type="match status" value="3"/>
</dbReference>
<feature type="compositionally biased region" description="Basic residues" evidence="8">
    <location>
        <begin position="881"/>
        <end position="892"/>
    </location>
</feature>
<evidence type="ECO:0000313" key="11">
    <source>
        <dbReference type="Proteomes" id="UP001157017"/>
    </source>
</evidence>
<gene>
    <name evidence="10" type="ORF">GCM10025868_39280</name>
</gene>
<evidence type="ECO:0000256" key="8">
    <source>
        <dbReference type="SAM" id="MobiDB-lite"/>
    </source>
</evidence>
<comment type="caution">
    <text evidence="10">The sequence shown here is derived from an EMBL/GenBank/DDBJ whole genome shotgun (WGS) entry which is preliminary data.</text>
</comment>
<feature type="compositionally biased region" description="Basic residues" evidence="8">
    <location>
        <begin position="583"/>
        <end position="592"/>
    </location>
</feature>
<evidence type="ECO:0000256" key="1">
    <source>
        <dbReference type="ARBA" id="ARBA00001946"/>
    </source>
</evidence>
<dbReference type="InterPro" id="IPR005846">
    <property type="entry name" value="A-D-PHexomutase_a/b/a-III"/>
</dbReference>
<keyword evidence="7" id="KW-0413">Isomerase</keyword>
<proteinExistence type="inferred from homology"/>
<sequence length="971" mass="103820">MGAMTHPRAGQPAQPEDLVDTDALLAAYDDVQPDLDDPAQRVAFGTSGHRGSSLDGAFNDAHIAATTQAIVEYRAAQGVDGPLLIGRDTHALSLPAWRTALEVLVANDVEVLVDSADGYTPTPAVSHAILRLNREGGHGDVDGIVVTPSHNPPRDGGFKYNPPHGGPADSDATGWIQDRANDLLRAGLSGVRRVQQAAALDAVGRYDFLTHYVDDLPSVLDVDAIRSAGVRIGADPMGGASVAYWGAIAERLGIDLTVVNPEVDPQWAFMTLDWDGKIRMDCSSPSAMASLISRKDAYDVSTGNDADSDRHGIVTPDAGLMNPNHFLAVAIQYLYGHRDGWAPGTAIGKTLVSSSMIDRVAADLGRRLIEVPVGFKWFVPGLLDGSVGFGGEESAGASFLRRDGSVWTTDKDGLLLALLASEILAVTGRTPSQHYRELTERFGDPAYARVDAAATREQKATLSKAVAGGRHRHRAWPASRSSTRRPARRATTRPSAGSRSPPSRPGSPPGPRAPRTSTRSTPSRSADPSTWRRCRPPPARWSTPRSGRERPRRAPHPPAAPAGRRRRVGRRNGGRSRADPARRRARRRRARHAGAAARRPRAGSGHLHGRGRAPTTRGRHGGAGGSGRARLFRAGRAPPRGAGRVRRPARSAHGAGRGAAARGRGAGGAAHPGRGLERRVAAALLASDPTDPVERRWGAVRAELPRRLVASGVVARDREGRALVVEPTYKEHWEVVGGLAEPGEGLREAAMREVLEEVGGVLPVGEPARRRRGRWSRRGAGLAGVPVRRRGARRRPRDAARVHRRRAWRPPRGSTPPAPAPAAAPGSVPGSPPCSTRSRPAGCPASRSCCATASQSPDRPRRLLPRPDVAGGGRVHCCTGPRHRSRGVHAPRRVPQPRSRGPRTPARRQDGGGGAGPRRARRSARDGRGRRARRWRRRSRTGSSRWARTASRSSPAVTRTVSTSRARASST</sequence>
<feature type="compositionally biased region" description="Basic residues" evidence="8">
    <location>
        <begin position="482"/>
        <end position="491"/>
    </location>
</feature>
<dbReference type="Proteomes" id="UP001157017">
    <property type="component" value="Unassembled WGS sequence"/>
</dbReference>
<evidence type="ECO:0000259" key="9">
    <source>
        <dbReference type="PROSITE" id="PS51462"/>
    </source>
</evidence>
<dbReference type="Pfam" id="PF02878">
    <property type="entry name" value="PGM_PMM_I"/>
    <property type="match status" value="1"/>
</dbReference>
<dbReference type="Gene3D" id="3.90.79.10">
    <property type="entry name" value="Nucleoside Triphosphate Pyrophosphohydrolase"/>
    <property type="match status" value="1"/>
</dbReference>
<dbReference type="PROSITE" id="PS00710">
    <property type="entry name" value="PGM_PMM"/>
    <property type="match status" value="1"/>
</dbReference>
<name>A0ABQ6JKD5_9ACTN</name>
<feature type="region of interest" description="Disordered" evidence="8">
    <location>
        <begin position="453"/>
        <end position="674"/>
    </location>
</feature>
<dbReference type="Gene3D" id="3.40.120.10">
    <property type="entry name" value="Alpha-D-Glucose-1,6-Bisphosphate, subunit A, domain 3"/>
    <property type="match status" value="3"/>
</dbReference>
<dbReference type="SUPFAM" id="SSF55811">
    <property type="entry name" value="Nudix"/>
    <property type="match status" value="1"/>
</dbReference>
<dbReference type="InterPro" id="IPR000086">
    <property type="entry name" value="NUDIX_hydrolase_dom"/>
</dbReference>
<organism evidence="10 11">
    <name type="scientific">Angustibacter aerolatus</name>
    <dbReference type="NCBI Taxonomy" id="1162965"/>
    <lineage>
        <taxon>Bacteria</taxon>
        <taxon>Bacillati</taxon>
        <taxon>Actinomycetota</taxon>
        <taxon>Actinomycetes</taxon>
        <taxon>Kineosporiales</taxon>
        <taxon>Kineosporiaceae</taxon>
    </lineage>
</organism>
<dbReference type="InterPro" id="IPR005844">
    <property type="entry name" value="A-D-PHexomutase_a/b/a-I"/>
</dbReference>
<evidence type="ECO:0000256" key="6">
    <source>
        <dbReference type="ARBA" id="ARBA00022842"/>
    </source>
</evidence>
<keyword evidence="11" id="KW-1185">Reference proteome</keyword>